<proteinExistence type="predicted"/>
<dbReference type="Proteomes" id="UP001241758">
    <property type="component" value="Unassembled WGS sequence"/>
</dbReference>
<comment type="caution">
    <text evidence="1">The sequence shown here is derived from an EMBL/GenBank/DDBJ whole genome shotgun (WGS) entry which is preliminary data.</text>
</comment>
<dbReference type="EMBL" id="JASCTH010000036">
    <property type="protein sequence ID" value="MDI6104662.1"/>
    <property type="molecule type" value="Genomic_DNA"/>
</dbReference>
<evidence type="ECO:0000313" key="2">
    <source>
        <dbReference type="Proteomes" id="UP001241758"/>
    </source>
</evidence>
<sequence length="242" mass="25151">MTTVVVHTAELPEIPVLRALLNRELAPGCAAVRLVLPEAGAPGPDGWCAARHLAESLNLPVIAPDGPVIVLPDALFVAGGDWRTFRPGAAPLIEGPRHPAPAWQRTLARPPRAESPLRATPIPAGLWLHSTDEAVAPDDPAFAVPVDPASVSLVIGRPGGPGLDPRRVVEYIRRLAPTIGDEPTLIPYGSGGRIVDELAMRLAGDAVASVRVDAGMPAVQADGEVVRVVVDAAGGPAWRPPA</sequence>
<protein>
    <submittedName>
        <fullName evidence="1">Uncharacterized protein</fullName>
    </submittedName>
</protein>
<name>A0ABT6WY51_9ACTN</name>
<feature type="non-terminal residue" evidence="1">
    <location>
        <position position="242"/>
    </location>
</feature>
<evidence type="ECO:0000313" key="1">
    <source>
        <dbReference type="EMBL" id="MDI6104662.1"/>
    </source>
</evidence>
<gene>
    <name evidence="1" type="ORF">QLQ12_39330</name>
</gene>
<organism evidence="1 2">
    <name type="scientific">Actinoplanes sandaracinus</name>
    <dbReference type="NCBI Taxonomy" id="3045177"/>
    <lineage>
        <taxon>Bacteria</taxon>
        <taxon>Bacillati</taxon>
        <taxon>Actinomycetota</taxon>
        <taxon>Actinomycetes</taxon>
        <taxon>Micromonosporales</taxon>
        <taxon>Micromonosporaceae</taxon>
        <taxon>Actinoplanes</taxon>
    </lineage>
</organism>
<reference evidence="1 2" key="1">
    <citation type="submission" date="2023-05" db="EMBL/GenBank/DDBJ databases">
        <title>Actinoplanes sp. NEAU-A12 genome sequencing.</title>
        <authorList>
            <person name="Wang Z.-S."/>
        </authorList>
    </citation>
    <scope>NUCLEOTIDE SEQUENCE [LARGE SCALE GENOMIC DNA]</scope>
    <source>
        <strain evidence="1 2">NEAU-A12</strain>
    </source>
</reference>
<accession>A0ABT6WY51</accession>
<keyword evidence="2" id="KW-1185">Reference proteome</keyword>